<accession>A0A1M6TFS9</accession>
<sequence length="137" mass="15034">MWIIVAVIFGIIEALTLGLTTIWFAAGALVAMISALINLPFIVQILIFLISAGVFLYYTRPIAKEYLKIGATKTNVNSIIGKTGIVTKKILPYNTGQVKVSGQIWTAKSIDDKEIDENLEIEVVRVEGVKLIVKKIS</sequence>
<evidence type="ECO:0000313" key="7">
    <source>
        <dbReference type="EMBL" id="SHK55847.1"/>
    </source>
</evidence>
<dbReference type="SUPFAM" id="SSF141322">
    <property type="entry name" value="NfeD domain-like"/>
    <property type="match status" value="1"/>
</dbReference>
<evidence type="ECO:0000259" key="6">
    <source>
        <dbReference type="Pfam" id="PF01957"/>
    </source>
</evidence>
<organism evidence="7 8">
    <name type="scientific">Caminicella sporogenes DSM 14501</name>
    <dbReference type="NCBI Taxonomy" id="1121266"/>
    <lineage>
        <taxon>Bacteria</taxon>
        <taxon>Bacillati</taxon>
        <taxon>Bacillota</taxon>
        <taxon>Clostridia</taxon>
        <taxon>Peptostreptococcales</taxon>
        <taxon>Caminicellaceae</taxon>
        <taxon>Caminicella</taxon>
    </lineage>
</organism>
<keyword evidence="7" id="KW-0645">Protease</keyword>
<dbReference type="InterPro" id="IPR002810">
    <property type="entry name" value="NfeD-like_C"/>
</dbReference>
<dbReference type="Proteomes" id="UP000184082">
    <property type="component" value="Unassembled WGS sequence"/>
</dbReference>
<keyword evidence="2 5" id="KW-0812">Transmembrane</keyword>
<keyword evidence="4 5" id="KW-0472">Membrane</keyword>
<feature type="transmembrane region" description="Helical" evidence="5">
    <location>
        <begin position="7"/>
        <end position="33"/>
    </location>
</feature>
<evidence type="ECO:0000256" key="2">
    <source>
        <dbReference type="ARBA" id="ARBA00022692"/>
    </source>
</evidence>
<keyword evidence="7" id="KW-0378">Hydrolase</keyword>
<dbReference type="InterPro" id="IPR012340">
    <property type="entry name" value="NA-bd_OB-fold"/>
</dbReference>
<dbReference type="Pfam" id="PF01957">
    <property type="entry name" value="NfeD"/>
    <property type="match status" value="1"/>
</dbReference>
<dbReference type="STRING" id="1121266.SAMN02745883_02337"/>
<dbReference type="GO" id="GO:0008233">
    <property type="term" value="F:peptidase activity"/>
    <property type="evidence" value="ECO:0007669"/>
    <property type="project" value="UniProtKB-KW"/>
</dbReference>
<gene>
    <name evidence="7" type="ORF">SAMN02745883_02337</name>
</gene>
<dbReference type="Gene3D" id="2.40.50.140">
    <property type="entry name" value="Nucleic acid-binding proteins"/>
    <property type="match status" value="1"/>
</dbReference>
<dbReference type="PANTHER" id="PTHR33507">
    <property type="entry name" value="INNER MEMBRANE PROTEIN YBBJ"/>
    <property type="match status" value="1"/>
</dbReference>
<protein>
    <submittedName>
        <fullName evidence="7">Membrane protein implicated in regulation of membrane protease activity</fullName>
    </submittedName>
</protein>
<dbReference type="EMBL" id="FRAJ01000026">
    <property type="protein sequence ID" value="SHK55847.1"/>
    <property type="molecule type" value="Genomic_DNA"/>
</dbReference>
<feature type="transmembrane region" description="Helical" evidence="5">
    <location>
        <begin position="39"/>
        <end position="58"/>
    </location>
</feature>
<evidence type="ECO:0000256" key="5">
    <source>
        <dbReference type="SAM" id="Phobius"/>
    </source>
</evidence>
<dbReference type="GO" id="GO:0005886">
    <property type="term" value="C:plasma membrane"/>
    <property type="evidence" value="ECO:0007669"/>
    <property type="project" value="TreeGrafter"/>
</dbReference>
<comment type="subcellular location">
    <subcellularLocation>
        <location evidence="1">Membrane</location>
        <topology evidence="1">Multi-pass membrane protein</topology>
    </subcellularLocation>
</comment>
<dbReference type="PANTHER" id="PTHR33507:SF3">
    <property type="entry name" value="INNER MEMBRANE PROTEIN YBBJ"/>
    <property type="match status" value="1"/>
</dbReference>
<dbReference type="AlphaFoldDB" id="A0A1M6TFS9"/>
<evidence type="ECO:0000256" key="3">
    <source>
        <dbReference type="ARBA" id="ARBA00022989"/>
    </source>
</evidence>
<dbReference type="GO" id="GO:0006508">
    <property type="term" value="P:proteolysis"/>
    <property type="evidence" value="ECO:0007669"/>
    <property type="project" value="UniProtKB-KW"/>
</dbReference>
<keyword evidence="8" id="KW-1185">Reference proteome</keyword>
<feature type="domain" description="NfeD-like C-terminal" evidence="6">
    <location>
        <begin position="77"/>
        <end position="135"/>
    </location>
</feature>
<name>A0A1M6TFS9_9FIRM</name>
<proteinExistence type="predicted"/>
<reference evidence="7 8" key="1">
    <citation type="submission" date="2016-11" db="EMBL/GenBank/DDBJ databases">
        <authorList>
            <person name="Jaros S."/>
            <person name="Januszkiewicz K."/>
            <person name="Wedrychowicz H."/>
        </authorList>
    </citation>
    <scope>NUCLEOTIDE SEQUENCE [LARGE SCALE GENOMIC DNA]</scope>
    <source>
        <strain evidence="7 8">DSM 14501</strain>
    </source>
</reference>
<keyword evidence="3 5" id="KW-1133">Transmembrane helix</keyword>
<dbReference type="InterPro" id="IPR052165">
    <property type="entry name" value="Membrane_assoc_protease"/>
</dbReference>
<evidence type="ECO:0000313" key="8">
    <source>
        <dbReference type="Proteomes" id="UP000184082"/>
    </source>
</evidence>
<evidence type="ECO:0000256" key="1">
    <source>
        <dbReference type="ARBA" id="ARBA00004141"/>
    </source>
</evidence>
<dbReference type="RefSeq" id="WP_159430030.1">
    <property type="nucleotide sequence ID" value="NZ_FRAJ01000026.1"/>
</dbReference>
<evidence type="ECO:0000256" key="4">
    <source>
        <dbReference type="ARBA" id="ARBA00023136"/>
    </source>
</evidence>